<dbReference type="Pfam" id="PF19809">
    <property type="entry name" value="DUF6292"/>
    <property type="match status" value="1"/>
</dbReference>
<keyword evidence="3" id="KW-1185">Reference proteome</keyword>
<evidence type="ECO:0000313" key="3">
    <source>
        <dbReference type="Proteomes" id="UP000399805"/>
    </source>
</evidence>
<sequence>MGYHPAGIPSEMGRRVMIERDGLGAAARGLRQYLLAIAAELDAPAWFCEVDAPATAYLALEQRLARFPEHETALLWDERDGWAAAVESATGDDVVVLAYLGEDVLPAPKAVVAFVRGLYGDSYPGQPDPPDFRRPGAPDGFDERLATYAGDDVCLPEGQA</sequence>
<proteinExistence type="predicted"/>
<protein>
    <recommendedName>
        <fullName evidence="1">DUF6292 domain-containing protein</fullName>
    </recommendedName>
</protein>
<dbReference type="AlphaFoldDB" id="A0A6I8LQ87"/>
<organism evidence="2 3">
    <name type="scientific">Amycolatopsis camponoti</name>
    <dbReference type="NCBI Taxonomy" id="2606593"/>
    <lineage>
        <taxon>Bacteria</taxon>
        <taxon>Bacillati</taxon>
        <taxon>Actinomycetota</taxon>
        <taxon>Actinomycetes</taxon>
        <taxon>Pseudonocardiales</taxon>
        <taxon>Pseudonocardiaceae</taxon>
        <taxon>Amycolatopsis</taxon>
    </lineage>
</organism>
<feature type="domain" description="DUF6292" evidence="1">
    <location>
        <begin position="33"/>
        <end position="116"/>
    </location>
</feature>
<evidence type="ECO:0000313" key="2">
    <source>
        <dbReference type="EMBL" id="VVJ18648.1"/>
    </source>
</evidence>
<dbReference type="Proteomes" id="UP000399805">
    <property type="component" value="Unassembled WGS sequence"/>
</dbReference>
<accession>A0A6I8LQ87</accession>
<reference evidence="2 3" key="1">
    <citation type="submission" date="2019-09" db="EMBL/GenBank/DDBJ databases">
        <authorList>
            <person name="Leyn A S."/>
        </authorList>
    </citation>
    <scope>NUCLEOTIDE SEQUENCE [LARGE SCALE GENOMIC DNA]</scope>
    <source>
        <strain evidence="2">AA231_1</strain>
    </source>
</reference>
<evidence type="ECO:0000259" key="1">
    <source>
        <dbReference type="Pfam" id="PF19809"/>
    </source>
</evidence>
<dbReference type="EMBL" id="CABVGP010000001">
    <property type="protein sequence ID" value="VVJ18648.1"/>
    <property type="molecule type" value="Genomic_DNA"/>
</dbReference>
<gene>
    <name evidence="2" type="ORF">AA23TX_03669</name>
</gene>
<dbReference type="InterPro" id="IPR046259">
    <property type="entry name" value="DUF6292"/>
</dbReference>
<name>A0A6I8LQ87_9PSEU</name>